<evidence type="ECO:0000313" key="2">
    <source>
        <dbReference type="Proteomes" id="UP001232148"/>
    </source>
</evidence>
<proteinExistence type="predicted"/>
<comment type="caution">
    <text evidence="1">The sequence shown here is derived from an EMBL/GenBank/DDBJ whole genome shotgun (WGS) entry which is preliminary data.</text>
</comment>
<evidence type="ECO:0000313" key="1">
    <source>
        <dbReference type="EMBL" id="KAK2026840.1"/>
    </source>
</evidence>
<name>A0AAD9HD51_9PEZI</name>
<accession>A0AAD9HD51</accession>
<dbReference type="AlphaFoldDB" id="A0AAD9HD51"/>
<dbReference type="Proteomes" id="UP001232148">
    <property type="component" value="Unassembled WGS sequence"/>
</dbReference>
<gene>
    <name evidence="1" type="ORF">LX32DRAFT_464497</name>
</gene>
<keyword evidence="2" id="KW-1185">Reference proteome</keyword>
<reference evidence="1" key="1">
    <citation type="submission" date="2021-06" db="EMBL/GenBank/DDBJ databases">
        <title>Comparative genomics, transcriptomics and evolutionary studies reveal genomic signatures of adaptation to plant cell wall in hemibiotrophic fungi.</title>
        <authorList>
            <consortium name="DOE Joint Genome Institute"/>
            <person name="Baroncelli R."/>
            <person name="Diaz J.F."/>
            <person name="Benocci T."/>
            <person name="Peng M."/>
            <person name="Battaglia E."/>
            <person name="Haridas S."/>
            <person name="Andreopoulos W."/>
            <person name="Labutti K."/>
            <person name="Pangilinan J."/>
            <person name="Floch G.L."/>
            <person name="Makela M.R."/>
            <person name="Henrissat B."/>
            <person name="Grigoriev I.V."/>
            <person name="Crouch J.A."/>
            <person name="De Vries R.P."/>
            <person name="Sukno S.A."/>
            <person name="Thon M.R."/>
        </authorList>
    </citation>
    <scope>NUCLEOTIDE SEQUENCE</scope>
    <source>
        <strain evidence="1">MAFF235873</strain>
    </source>
</reference>
<sequence length="127" mass="14223">MATPSRLSHCVMNRWSFFACCSAPTTTHSFLRLPTPFCHFAVRGRKPCRLPCFFLPLPRHLFTYIGVLARRAQAPCIWSFLATYAIGHAQTNRQLHLCLALCNSPLAGIRALSSRSCFPPLVPISPH</sequence>
<dbReference type="EMBL" id="MU842906">
    <property type="protein sequence ID" value="KAK2026840.1"/>
    <property type="molecule type" value="Genomic_DNA"/>
</dbReference>
<protein>
    <submittedName>
        <fullName evidence="1">Uncharacterized protein</fullName>
    </submittedName>
</protein>
<organism evidence="1 2">
    <name type="scientific">Colletotrichum zoysiae</name>
    <dbReference type="NCBI Taxonomy" id="1216348"/>
    <lineage>
        <taxon>Eukaryota</taxon>
        <taxon>Fungi</taxon>
        <taxon>Dikarya</taxon>
        <taxon>Ascomycota</taxon>
        <taxon>Pezizomycotina</taxon>
        <taxon>Sordariomycetes</taxon>
        <taxon>Hypocreomycetidae</taxon>
        <taxon>Glomerellales</taxon>
        <taxon>Glomerellaceae</taxon>
        <taxon>Colletotrichum</taxon>
        <taxon>Colletotrichum graminicola species complex</taxon>
    </lineage>
</organism>